<feature type="non-terminal residue" evidence="1">
    <location>
        <position position="1"/>
    </location>
</feature>
<evidence type="ECO:0000313" key="1">
    <source>
        <dbReference type="EMBL" id="CAG8769017.1"/>
    </source>
</evidence>
<evidence type="ECO:0000313" key="2">
    <source>
        <dbReference type="Proteomes" id="UP000789920"/>
    </source>
</evidence>
<feature type="non-terminal residue" evidence="1">
    <location>
        <position position="497"/>
    </location>
</feature>
<comment type="caution">
    <text evidence="1">The sequence shown here is derived from an EMBL/GenBank/DDBJ whole genome shotgun (WGS) entry which is preliminary data.</text>
</comment>
<proteinExistence type="predicted"/>
<keyword evidence="2" id="KW-1185">Reference proteome</keyword>
<sequence>EERVVTPNKDQALPSNHSPVQEPESYSPSRERIQQDHIHSPMPQRLHSPISPIQDYDYPQVQKQVHEPIYAEIIESTISDYYPSDNQSGWNILDLQNFIDTSRTFDILTKQPRPPSLPFKREVILYDDVVIEVPEYDSDERFHVRAHLFLLTDLLLVCQKIDIKDQQNTPNFKYWLMYQPLSGKHLSIRDITMLELTIMRDETIIIFPQSDNKKDIWLNEISKAIKFASAGIVRPQVNTDVKNLNSAGSSPNTLSTSPNTGASLTPNSLRSQSRSPTNLGLSPTNLGLSPTNLGLSPTNLSHSPTNLGHSPTNLGNSRIGSFKPGLPAKPNQHLGSQNGRSQTFDVQRDVHRDSGEEYDYKPASNNYNQVQDRISDPSSSSSINRAQFMSSLKRSNSISSLKSVASIAVMREIIYESPPCKIFCWINGSWSPLTTKDICAVEVRITTMNKGCWAILLKNSNRMVLNAWIHPNTTINRDSETNISVSCDMGLNREWFE</sequence>
<reference evidence="1" key="1">
    <citation type="submission" date="2021-06" db="EMBL/GenBank/DDBJ databases">
        <authorList>
            <person name="Kallberg Y."/>
            <person name="Tangrot J."/>
            <person name="Rosling A."/>
        </authorList>
    </citation>
    <scope>NUCLEOTIDE SEQUENCE</scope>
    <source>
        <strain evidence="1">MA461A</strain>
    </source>
</reference>
<gene>
    <name evidence="1" type="ORF">RPERSI_LOCUS16171</name>
</gene>
<accession>A0ACA9QXV6</accession>
<organism evidence="1 2">
    <name type="scientific">Racocetra persica</name>
    <dbReference type="NCBI Taxonomy" id="160502"/>
    <lineage>
        <taxon>Eukaryota</taxon>
        <taxon>Fungi</taxon>
        <taxon>Fungi incertae sedis</taxon>
        <taxon>Mucoromycota</taxon>
        <taxon>Glomeromycotina</taxon>
        <taxon>Glomeromycetes</taxon>
        <taxon>Diversisporales</taxon>
        <taxon>Gigasporaceae</taxon>
        <taxon>Racocetra</taxon>
    </lineage>
</organism>
<name>A0ACA9QXV6_9GLOM</name>
<dbReference type="Proteomes" id="UP000789920">
    <property type="component" value="Unassembled WGS sequence"/>
</dbReference>
<dbReference type="EMBL" id="CAJVQC010039655">
    <property type="protein sequence ID" value="CAG8769017.1"/>
    <property type="molecule type" value="Genomic_DNA"/>
</dbReference>
<protein>
    <submittedName>
        <fullName evidence="1">4399_t:CDS:1</fullName>
    </submittedName>
</protein>